<feature type="compositionally biased region" description="Polar residues" evidence="1">
    <location>
        <begin position="65"/>
        <end position="74"/>
    </location>
</feature>
<feature type="compositionally biased region" description="Polar residues" evidence="1">
    <location>
        <begin position="494"/>
        <end position="509"/>
    </location>
</feature>
<dbReference type="GO" id="GO:0005643">
    <property type="term" value="C:nuclear pore"/>
    <property type="evidence" value="ECO:0007669"/>
    <property type="project" value="TreeGrafter"/>
</dbReference>
<dbReference type="GO" id="GO:0017056">
    <property type="term" value="F:structural constituent of nuclear pore"/>
    <property type="evidence" value="ECO:0007669"/>
    <property type="project" value="TreeGrafter"/>
</dbReference>
<feature type="region of interest" description="Disordered" evidence="1">
    <location>
        <begin position="811"/>
        <end position="830"/>
    </location>
</feature>
<feature type="region of interest" description="Disordered" evidence="1">
    <location>
        <begin position="286"/>
        <end position="306"/>
    </location>
</feature>
<reference evidence="2" key="1">
    <citation type="journal article" date="2021" name="Evol. Appl.">
        <title>The genome of the Pyrenean desman and the effects of bottlenecks and inbreeding on the genomic landscape of an endangered species.</title>
        <authorList>
            <person name="Escoda L."/>
            <person name="Castresana J."/>
        </authorList>
    </citation>
    <scope>NUCLEOTIDE SEQUENCE</scope>
    <source>
        <strain evidence="2">IBE-C5619</strain>
    </source>
</reference>
<organism evidence="2 3">
    <name type="scientific">Galemys pyrenaicus</name>
    <name type="common">Iberian desman</name>
    <name type="synonym">Pyrenean desman</name>
    <dbReference type="NCBI Taxonomy" id="202257"/>
    <lineage>
        <taxon>Eukaryota</taxon>
        <taxon>Metazoa</taxon>
        <taxon>Chordata</taxon>
        <taxon>Craniata</taxon>
        <taxon>Vertebrata</taxon>
        <taxon>Euteleostomi</taxon>
        <taxon>Mammalia</taxon>
        <taxon>Eutheria</taxon>
        <taxon>Laurasiatheria</taxon>
        <taxon>Eulipotyphla</taxon>
        <taxon>Talpidae</taxon>
        <taxon>Galemys</taxon>
    </lineage>
</organism>
<feature type="compositionally biased region" description="Low complexity" evidence="1">
    <location>
        <begin position="483"/>
        <end position="493"/>
    </location>
</feature>
<evidence type="ECO:0000256" key="1">
    <source>
        <dbReference type="SAM" id="MobiDB-lite"/>
    </source>
</evidence>
<feature type="region of interest" description="Disordered" evidence="1">
    <location>
        <begin position="975"/>
        <end position="997"/>
    </location>
</feature>
<dbReference type="PANTHER" id="PTHR23193">
    <property type="entry name" value="NUCLEAR PORE COMPLEX PROTEIN NUP"/>
    <property type="match status" value="1"/>
</dbReference>
<dbReference type="AlphaFoldDB" id="A0A8J5ZIF7"/>
<dbReference type="GO" id="GO:0008139">
    <property type="term" value="F:nuclear localization sequence binding"/>
    <property type="evidence" value="ECO:0007669"/>
    <property type="project" value="TreeGrafter"/>
</dbReference>
<dbReference type="OrthoDB" id="9629416at2759"/>
<feature type="region of interest" description="Disordered" evidence="1">
    <location>
        <begin position="1009"/>
        <end position="1086"/>
    </location>
</feature>
<feature type="region of interest" description="Disordered" evidence="1">
    <location>
        <begin position="441"/>
        <end position="471"/>
    </location>
</feature>
<comment type="caution">
    <text evidence="2">The sequence shown here is derived from an EMBL/GenBank/DDBJ whole genome shotgun (WGS) entry which is preliminary data.</text>
</comment>
<accession>A0A8J5ZIF7</accession>
<evidence type="ECO:0000313" key="2">
    <source>
        <dbReference type="EMBL" id="KAG8506268.1"/>
    </source>
</evidence>
<keyword evidence="3" id="KW-1185">Reference proteome</keyword>
<proteinExistence type="predicted"/>
<dbReference type="GO" id="GO:0006405">
    <property type="term" value="P:RNA export from nucleus"/>
    <property type="evidence" value="ECO:0007669"/>
    <property type="project" value="TreeGrafter"/>
</dbReference>
<protein>
    <submittedName>
        <fullName evidence="2">POM121-like protein 2</fullName>
    </submittedName>
</protein>
<gene>
    <name evidence="2" type="ORF">J0S82_007157</name>
</gene>
<feature type="region of interest" description="Disordered" evidence="1">
    <location>
        <begin position="483"/>
        <end position="509"/>
    </location>
</feature>
<dbReference type="InterPro" id="IPR026054">
    <property type="entry name" value="Nucleoporin"/>
</dbReference>
<evidence type="ECO:0000313" key="3">
    <source>
        <dbReference type="Proteomes" id="UP000700334"/>
    </source>
</evidence>
<sequence>MRDEERPETLAPSSRPHPNRYPNSGTSTRAESAEGSLGWPSPPRNQVTHAASSLFMGSYLGKSGPQPSSPAQVRTDSHERPVNRRPAQPLHQVHRVQHVHRAHPAPRHRPARRPPNWDPNNPTAWGVNEAWRRFPMRRPPNSIMGPLPSDWWESYLKRCIWSLRHPRATWSPVTVKIAPPEQRAPLSTSPAEVINSAESSLAKKAEDPCAKETVLRAIRQSTKGRARLQELLFPGSLESKRRGSEKRSSAFKPLLKNGIHTSFVPRTGPLKRSLYSWNSDHSLTKRPSCSSMSSLASTHTGNSLSSKRNVITSSYSSSRNLSQPWKRSVPSACLQTPEWPVKKKEKGHQTHSPNAVASESGRAGQQDQKILLLPPSPQNLMAPAPLPQLGYVFPEEDQARGKKGRLTCNNKCREGMMEPATASVPEIQPAIQSSLSLIPSAAGTAPAQDSCPQSESLKKTQESPDPMAYPQSTREAISVVDSPLNTPSLLTPPGCSQSESPPGTSSDSKATFILLTPVSPISPVTDTTWTPSTPQADMSSLLQHPPVTTPVKPTMQSNLFGVMSSPALYLPASVPPIATSADHISKHTLELTSDSEITGCFYSKISVTTAASSTSGTSTPTFKPIFGSIGPLKTKPMIPPFSFKQTSPSTTLPSTHLFHGLVKATSVVMSTTQANTHKDTVSKLPLDFAVVNAPQTLSDTSPMPSTCHTFLLGAARAFRASFSPASGFMFPPHTCPTIPTVHTVTIFRQVLPSAGQMSHSSSPVNFRTMNSPLPISALVTPSQPALSPSISKSTSAFTVPWGSGSTPTFQLSPAATPQPAFGGADRQNQELPQPALGLSFNSSLIFGNSAITSSTPTPTPAQPAFSSPTQSAPADLTPSASTFHTPARARQDVGSSPADFPFGQASATGFGATTQTRLSGACSSVFGSMAPRPFAFGGLVTPMDCGDSGVSLAAPGMRSTSGAFSVATASRGTSSKASSFGKTWSQNAGGQTSQSTPFAMGRASISARKNMFGGPSRAPFAQSTPVHGPVKTGRSHNFGMPSPSAQGLFGRAPFRSSAPSFSIGAKSKTPKNREQGHSRRHHAHKK</sequence>
<feature type="region of interest" description="Disordered" evidence="1">
    <location>
        <begin position="851"/>
        <end position="900"/>
    </location>
</feature>
<dbReference type="EMBL" id="JAGFMF010012165">
    <property type="protein sequence ID" value="KAG8506268.1"/>
    <property type="molecule type" value="Genomic_DNA"/>
</dbReference>
<dbReference type="PANTHER" id="PTHR23193:SF20">
    <property type="entry name" value="POM121-LIKE PROTEIN 2"/>
    <property type="match status" value="1"/>
</dbReference>
<dbReference type="GO" id="GO:0006606">
    <property type="term" value="P:protein import into nucleus"/>
    <property type="evidence" value="ECO:0007669"/>
    <property type="project" value="TreeGrafter"/>
</dbReference>
<feature type="compositionally biased region" description="Polar residues" evidence="1">
    <location>
        <begin position="350"/>
        <end position="366"/>
    </location>
</feature>
<name>A0A8J5ZIF7_GALPY</name>
<feature type="region of interest" description="Disordered" evidence="1">
    <location>
        <begin position="1"/>
        <end position="123"/>
    </location>
</feature>
<dbReference type="Pfam" id="PF15229">
    <property type="entry name" value="POM121"/>
    <property type="match status" value="1"/>
</dbReference>
<feature type="compositionally biased region" description="Low complexity" evidence="1">
    <location>
        <begin position="851"/>
        <end position="869"/>
    </location>
</feature>
<dbReference type="Proteomes" id="UP000700334">
    <property type="component" value="Unassembled WGS sequence"/>
</dbReference>
<feature type="compositionally biased region" description="Polar residues" evidence="1">
    <location>
        <begin position="21"/>
        <end position="30"/>
    </location>
</feature>
<feature type="region of interest" description="Disordered" evidence="1">
    <location>
        <begin position="340"/>
        <end position="366"/>
    </location>
</feature>
<feature type="compositionally biased region" description="Basic residues" evidence="1">
    <location>
        <begin position="92"/>
        <end position="112"/>
    </location>
</feature>